<comment type="subcellular location">
    <subcellularLocation>
        <location evidence="1">Membrane</location>
        <topology evidence="1">Multi-pass membrane protein</topology>
    </subcellularLocation>
</comment>
<evidence type="ECO:0000256" key="3">
    <source>
        <dbReference type="ARBA" id="ARBA00022989"/>
    </source>
</evidence>
<dbReference type="RefSeq" id="XP_003098293.2">
    <property type="nucleotide sequence ID" value="XM_003098245.2"/>
</dbReference>
<dbReference type="GO" id="GO:0015267">
    <property type="term" value="F:channel activity"/>
    <property type="evidence" value="ECO:0007669"/>
    <property type="project" value="TreeGrafter"/>
</dbReference>
<dbReference type="GeneID" id="9800816"/>
<dbReference type="PANTHER" id="PTHR21191">
    <property type="entry name" value="AQUAPORIN"/>
    <property type="match status" value="1"/>
</dbReference>
<evidence type="ECO:0008006" key="9">
    <source>
        <dbReference type="Google" id="ProtNLM"/>
    </source>
</evidence>
<evidence type="ECO:0000256" key="4">
    <source>
        <dbReference type="ARBA" id="ARBA00023136"/>
    </source>
</evidence>
<dbReference type="GO" id="GO:0005737">
    <property type="term" value="C:cytoplasm"/>
    <property type="evidence" value="ECO:0007669"/>
    <property type="project" value="TreeGrafter"/>
</dbReference>
<dbReference type="OMA" id="TISMCAC"/>
<dbReference type="InParanoid" id="E3MZX1"/>
<feature type="transmembrane region" description="Helical" evidence="6">
    <location>
        <begin position="71"/>
        <end position="90"/>
    </location>
</feature>
<protein>
    <recommendedName>
        <fullName evidence="9">Aquaporin</fullName>
    </recommendedName>
</protein>
<dbReference type="SUPFAM" id="SSF81338">
    <property type="entry name" value="Aquaporin-like"/>
    <property type="match status" value="1"/>
</dbReference>
<dbReference type="eggNOG" id="ENOG502TJXX">
    <property type="taxonomic scope" value="Eukaryota"/>
</dbReference>
<gene>
    <name evidence="7" type="ORF">CRE_07689</name>
</gene>
<keyword evidence="4 6" id="KW-0472">Membrane</keyword>
<evidence type="ECO:0000313" key="7">
    <source>
        <dbReference type="EMBL" id="EFP13094.1"/>
    </source>
</evidence>
<name>E3MZX1_CAERE</name>
<organism evidence="8">
    <name type="scientific">Caenorhabditis remanei</name>
    <name type="common">Caenorhabditis vulgaris</name>
    <dbReference type="NCBI Taxonomy" id="31234"/>
    <lineage>
        <taxon>Eukaryota</taxon>
        <taxon>Metazoa</taxon>
        <taxon>Ecdysozoa</taxon>
        <taxon>Nematoda</taxon>
        <taxon>Chromadorea</taxon>
        <taxon>Rhabditida</taxon>
        <taxon>Rhabditina</taxon>
        <taxon>Rhabditomorpha</taxon>
        <taxon>Rhabditoidea</taxon>
        <taxon>Rhabditidae</taxon>
        <taxon>Peloderinae</taxon>
        <taxon>Caenorhabditis</taxon>
    </lineage>
</organism>
<dbReference type="EMBL" id="DS268502">
    <property type="protein sequence ID" value="EFP13094.1"/>
    <property type="molecule type" value="Genomic_DNA"/>
</dbReference>
<feature type="transmembrane region" description="Helical" evidence="6">
    <location>
        <begin position="12"/>
        <end position="32"/>
    </location>
</feature>
<sequence length="295" mass="33588">MDFLGEGLRPLYVCIVYTVFVFGVAEVSRRILDLLLKNEETIMFKLKCNEFISTISMCACHFSEAVLFKNYGYIAMFIAIIIDMTVCRHLNRGAAENPMLLLEEALYKTMRETDFTSVVLTQYMGAACAMAYGVFMWRFAFYSTGTVIETAGCLYLYKLPPPLVALCEFFSCFFLRLILGLFAAPQRQKYIPVVFAVFFVAGQYIIGVPGAHPMFGASRFTSCAFVQPDSFTIYCVNYLFATYAGWMAASLLCTTPLRSMWRLKLERETAEKEEAERLAAAASRNRGRRNNRRNY</sequence>
<evidence type="ECO:0000256" key="6">
    <source>
        <dbReference type="SAM" id="Phobius"/>
    </source>
</evidence>
<dbReference type="HOGENOM" id="CLU_906862_0_0_1"/>
<evidence type="ECO:0000256" key="1">
    <source>
        <dbReference type="ARBA" id="ARBA00004141"/>
    </source>
</evidence>
<keyword evidence="3 6" id="KW-1133">Transmembrane helix</keyword>
<dbReference type="InterPro" id="IPR051883">
    <property type="entry name" value="AQP11/12_channel"/>
</dbReference>
<dbReference type="AlphaFoldDB" id="E3MZX1"/>
<keyword evidence="2 6" id="KW-0812">Transmembrane</keyword>
<accession>E3MZX1</accession>
<dbReference type="InterPro" id="IPR023271">
    <property type="entry name" value="Aquaporin-like"/>
</dbReference>
<dbReference type="OrthoDB" id="1580043at2759"/>
<feature type="compositionally biased region" description="Basic residues" evidence="5">
    <location>
        <begin position="285"/>
        <end position="295"/>
    </location>
</feature>
<dbReference type="GO" id="GO:0016020">
    <property type="term" value="C:membrane"/>
    <property type="evidence" value="ECO:0007669"/>
    <property type="project" value="UniProtKB-SubCell"/>
</dbReference>
<evidence type="ECO:0000256" key="5">
    <source>
        <dbReference type="SAM" id="MobiDB-lite"/>
    </source>
</evidence>
<proteinExistence type="predicted"/>
<evidence type="ECO:0000256" key="2">
    <source>
        <dbReference type="ARBA" id="ARBA00022692"/>
    </source>
</evidence>
<dbReference type="KEGG" id="crq:GCK72_004779"/>
<evidence type="ECO:0000313" key="8">
    <source>
        <dbReference type="Proteomes" id="UP000008281"/>
    </source>
</evidence>
<reference evidence="7" key="1">
    <citation type="submission" date="2007-07" db="EMBL/GenBank/DDBJ databases">
        <title>PCAP assembly of the Caenorhabditis remanei genome.</title>
        <authorList>
            <consortium name="The Caenorhabditis remanei Sequencing Consortium"/>
            <person name="Wilson R.K."/>
        </authorList>
    </citation>
    <scope>NUCLEOTIDE SEQUENCE [LARGE SCALE GENOMIC DNA]</scope>
    <source>
        <strain evidence="7">PB4641</strain>
    </source>
</reference>
<feature type="transmembrane region" description="Helical" evidence="6">
    <location>
        <begin position="163"/>
        <end position="183"/>
    </location>
</feature>
<dbReference type="PANTHER" id="PTHR21191:SF16">
    <property type="entry name" value="AQUAPORIN"/>
    <property type="match status" value="1"/>
</dbReference>
<dbReference type="CTD" id="9800816"/>
<feature type="transmembrane region" description="Helical" evidence="6">
    <location>
        <begin position="190"/>
        <end position="211"/>
    </location>
</feature>
<feature type="transmembrane region" description="Helical" evidence="6">
    <location>
        <begin position="231"/>
        <end position="254"/>
    </location>
</feature>
<keyword evidence="8" id="KW-1185">Reference proteome</keyword>
<feature type="region of interest" description="Disordered" evidence="5">
    <location>
        <begin position="276"/>
        <end position="295"/>
    </location>
</feature>
<dbReference type="Proteomes" id="UP000008281">
    <property type="component" value="Unassembled WGS sequence"/>
</dbReference>
<dbReference type="STRING" id="31234.E3MZX1"/>